<proteinExistence type="predicted"/>
<dbReference type="PANTHER" id="PTHR30383">
    <property type="entry name" value="THIOESTERASE 1/PROTEASE 1/LYSOPHOSPHOLIPASE L1"/>
    <property type="match status" value="1"/>
</dbReference>
<evidence type="ECO:0000259" key="1">
    <source>
        <dbReference type="Pfam" id="PF13472"/>
    </source>
</evidence>
<protein>
    <submittedName>
        <fullName evidence="2">Lysophospholipase L1-like esterase</fullName>
    </submittedName>
</protein>
<dbReference type="Gene3D" id="3.40.50.1110">
    <property type="entry name" value="SGNH hydrolase"/>
    <property type="match status" value="1"/>
</dbReference>
<name>A0A4R1PSF2_9FIRM</name>
<dbReference type="PANTHER" id="PTHR30383:SF5">
    <property type="entry name" value="SGNH HYDROLASE-TYPE ESTERASE DOMAIN-CONTAINING PROTEIN"/>
    <property type="match status" value="1"/>
</dbReference>
<evidence type="ECO:0000313" key="3">
    <source>
        <dbReference type="Proteomes" id="UP000295063"/>
    </source>
</evidence>
<gene>
    <name evidence="2" type="ORF">EV210_11671</name>
</gene>
<organism evidence="2 3">
    <name type="scientific">Anaerospora hongkongensis</name>
    <dbReference type="NCBI Taxonomy" id="244830"/>
    <lineage>
        <taxon>Bacteria</taxon>
        <taxon>Bacillati</taxon>
        <taxon>Bacillota</taxon>
        <taxon>Negativicutes</taxon>
        <taxon>Selenomonadales</taxon>
        <taxon>Sporomusaceae</taxon>
        <taxon>Anaerospora</taxon>
    </lineage>
</organism>
<dbReference type="SUPFAM" id="SSF52266">
    <property type="entry name" value="SGNH hydrolase"/>
    <property type="match status" value="1"/>
</dbReference>
<accession>A0A4R1PSF2</accession>
<comment type="caution">
    <text evidence="2">The sequence shown here is derived from an EMBL/GenBank/DDBJ whole genome shotgun (WGS) entry which is preliminary data.</text>
</comment>
<dbReference type="Gene3D" id="2.60.40.10">
    <property type="entry name" value="Immunoglobulins"/>
    <property type="match status" value="2"/>
</dbReference>
<dbReference type="Pfam" id="PF13472">
    <property type="entry name" value="Lipase_GDSL_2"/>
    <property type="match status" value="1"/>
</dbReference>
<dbReference type="InterPro" id="IPR036514">
    <property type="entry name" value="SGNH_hydro_sf"/>
</dbReference>
<reference evidence="2 3" key="1">
    <citation type="submission" date="2019-03" db="EMBL/GenBank/DDBJ databases">
        <title>Genomic Encyclopedia of Type Strains, Phase IV (KMG-IV): sequencing the most valuable type-strain genomes for metagenomic binning, comparative biology and taxonomic classification.</title>
        <authorList>
            <person name="Goeker M."/>
        </authorList>
    </citation>
    <scope>NUCLEOTIDE SEQUENCE [LARGE SCALE GENOMIC DNA]</scope>
    <source>
        <strain evidence="2 3">DSM 15969</strain>
    </source>
</reference>
<keyword evidence="3" id="KW-1185">Reference proteome</keyword>
<sequence length="532" mass="59806">MIFLLSAAAIYGLEATDYGYAGYKPHLEARQVANEYILTWPRLSYLSYYEIEVLNCPPANDTKAAPLSKRITKYRTWSNQWTVNQSFPYRTYWRVSAQGLFAHPLGRYSESLSLSEVTGSSAEDFLHIKPQATSYYPSHSPAPARPMLTWTSVAGAVYYEIEILSQPPENPNDILPSTWQIFSSREVFTNGYNADFADLQAANPLWRVRALDYFGNPIGVFSDATQISINPTTPQILKPVITGSLNQTGKADLLYPVYSWIPIIGAAEYEVELLSQPPENPNGTEPSQYRIWSKQVTGFDCYDDLPRSEAGTYYWRVLGLDKQGHAVGVYSDASSFTVDLSKGNYAATFGDSITHGGGAVSYSPADWEYSYQTYLSFPVVNLGKSGDTSETMAERFDHDVLPYKPRFLLIMGGTNSLRGGTPAADVIHDLTVIRDKCLANGIRPIFMTLPPINPVAIDRVFREDTMPTWQQEFAGVNQFIRQQRYFIDLNPYFTNMDGELPDYYAIDGLHPDIEGKKLMAQIINAHWSRVTR</sequence>
<dbReference type="InterPro" id="IPR013830">
    <property type="entry name" value="SGNH_hydro"/>
</dbReference>
<evidence type="ECO:0000313" key="2">
    <source>
        <dbReference type="EMBL" id="TCL33969.1"/>
    </source>
</evidence>
<dbReference type="Proteomes" id="UP000295063">
    <property type="component" value="Unassembled WGS sequence"/>
</dbReference>
<dbReference type="InterPro" id="IPR013783">
    <property type="entry name" value="Ig-like_fold"/>
</dbReference>
<dbReference type="GO" id="GO:0004622">
    <property type="term" value="F:phosphatidylcholine lysophospholipase activity"/>
    <property type="evidence" value="ECO:0007669"/>
    <property type="project" value="TreeGrafter"/>
</dbReference>
<dbReference type="EMBL" id="SLUI01000016">
    <property type="protein sequence ID" value="TCL33969.1"/>
    <property type="molecule type" value="Genomic_DNA"/>
</dbReference>
<dbReference type="AlphaFoldDB" id="A0A4R1PSF2"/>
<dbReference type="InterPro" id="IPR051532">
    <property type="entry name" value="Ester_Hydrolysis_Enzymes"/>
</dbReference>
<feature type="domain" description="SGNH hydrolase-type esterase" evidence="1">
    <location>
        <begin position="349"/>
        <end position="517"/>
    </location>
</feature>